<evidence type="ECO:0000256" key="1">
    <source>
        <dbReference type="ARBA" id="ARBA00022692"/>
    </source>
</evidence>
<dbReference type="Gene3D" id="1.20.1250.20">
    <property type="entry name" value="MFS general substrate transporter like domains"/>
    <property type="match status" value="2"/>
</dbReference>
<feature type="transmembrane region" description="Helical" evidence="4">
    <location>
        <begin position="285"/>
        <end position="304"/>
    </location>
</feature>
<dbReference type="Proteomes" id="UP001227964">
    <property type="component" value="Unassembled WGS sequence"/>
</dbReference>
<feature type="transmembrane region" description="Helical" evidence="4">
    <location>
        <begin position="37"/>
        <end position="65"/>
    </location>
</feature>
<feature type="transmembrane region" description="Helical" evidence="4">
    <location>
        <begin position="166"/>
        <end position="186"/>
    </location>
</feature>
<reference evidence="6 7" key="1">
    <citation type="submission" date="2023-06" db="EMBL/GenBank/DDBJ databases">
        <title>Marinobacter azerbaijanicus a moderately halophilic, isolated from Urmia Lake in Azerbaijan region of Iran.</title>
        <authorList>
            <person name="Sanchez-Porro C."/>
            <person name="Aghdam E.M."/>
            <person name="Saheb S.M."/>
            <person name="Tarhriz V."/>
            <person name="Kazemi E."/>
            <person name="Ammozegar M.A."/>
            <person name="Ventosa A."/>
            <person name="Hejazi M.S."/>
        </authorList>
    </citation>
    <scope>NUCLEOTIDE SEQUENCE [LARGE SCALE GENOMIC DNA]</scope>
    <source>
        <strain evidence="6 7">TBZ242</strain>
    </source>
</reference>
<dbReference type="InterPro" id="IPR020846">
    <property type="entry name" value="MFS_dom"/>
</dbReference>
<sequence>MESKTSASTGANEVSMLAIYAAAFFSLSITLMKGLAIPLWCISLGVPPAYMGVILSARSFVPLFLSIHGGSLMDQLGVRRTLLVLAILNGLLPWLYPVFPFVIAVLILELFGGLVSSMAWIGAQTALARVAQGDPKRAGRFSFATNMGNLAGPVLVGFAWKLGGPIAGFGIISLWGFLLFAAVYFLPVGDRPKEPITSWKNLMPKWSVYRQAFVMLKEPGVDLVVFATFLRISAYSIQASFYAVALVHLGQDEFNIGILMGVAGLSSGLATLLGAPASRLFGSQVVVLIGGISTAIIFISMTPYLSGFSIFFTAAVIFGLGMGISLPLLLSVLSNAIPREQQGLSVGLRSTANRLAGVVVPIGLGVVIELLGISHGFLVIGIVLLLVLIIGSVILLRRAKRLSGVGA</sequence>
<keyword evidence="7" id="KW-1185">Reference proteome</keyword>
<name>A0ABT7IJI3_9GAMM</name>
<gene>
    <name evidence="6" type="ORF">QPM17_19210</name>
</gene>
<keyword evidence="3 4" id="KW-0472">Membrane</keyword>
<dbReference type="InterPro" id="IPR052528">
    <property type="entry name" value="Sugar_transport-like"/>
</dbReference>
<evidence type="ECO:0000313" key="7">
    <source>
        <dbReference type="Proteomes" id="UP001227964"/>
    </source>
</evidence>
<feature type="transmembrane region" description="Helical" evidence="4">
    <location>
        <begin position="223"/>
        <end position="248"/>
    </location>
</feature>
<feature type="transmembrane region" description="Helical" evidence="4">
    <location>
        <begin position="254"/>
        <end position="273"/>
    </location>
</feature>
<feature type="transmembrane region" description="Helical" evidence="4">
    <location>
        <begin position="310"/>
        <end position="333"/>
    </location>
</feature>
<dbReference type="RefSeq" id="WP_285392937.1">
    <property type="nucleotide sequence ID" value="NZ_JASSVS010000012.1"/>
</dbReference>
<evidence type="ECO:0000256" key="4">
    <source>
        <dbReference type="SAM" id="Phobius"/>
    </source>
</evidence>
<feature type="transmembrane region" description="Helical" evidence="4">
    <location>
        <begin position="354"/>
        <end position="371"/>
    </location>
</feature>
<keyword evidence="2 4" id="KW-1133">Transmembrane helix</keyword>
<evidence type="ECO:0000256" key="3">
    <source>
        <dbReference type="ARBA" id="ARBA00023136"/>
    </source>
</evidence>
<dbReference type="EMBL" id="JASSVS010000012">
    <property type="protein sequence ID" value="MDL0433274.1"/>
    <property type="molecule type" value="Genomic_DNA"/>
</dbReference>
<dbReference type="InterPro" id="IPR011701">
    <property type="entry name" value="MFS"/>
</dbReference>
<dbReference type="InterPro" id="IPR036259">
    <property type="entry name" value="MFS_trans_sf"/>
</dbReference>
<keyword evidence="1 4" id="KW-0812">Transmembrane</keyword>
<dbReference type="PANTHER" id="PTHR23526">
    <property type="entry name" value="INTEGRAL MEMBRANE TRANSPORT PROTEIN-RELATED"/>
    <property type="match status" value="1"/>
</dbReference>
<comment type="caution">
    <text evidence="6">The sequence shown here is derived from an EMBL/GenBank/DDBJ whole genome shotgun (WGS) entry which is preliminary data.</text>
</comment>
<dbReference type="Pfam" id="PF07690">
    <property type="entry name" value="MFS_1"/>
    <property type="match status" value="2"/>
</dbReference>
<evidence type="ECO:0000259" key="5">
    <source>
        <dbReference type="PROSITE" id="PS50850"/>
    </source>
</evidence>
<feature type="transmembrane region" description="Helical" evidence="4">
    <location>
        <begin position="101"/>
        <end position="121"/>
    </location>
</feature>
<feature type="domain" description="Major facilitator superfamily (MFS) profile" evidence="5">
    <location>
        <begin position="14"/>
        <end position="399"/>
    </location>
</feature>
<evidence type="ECO:0000256" key="2">
    <source>
        <dbReference type="ARBA" id="ARBA00022989"/>
    </source>
</evidence>
<evidence type="ECO:0000313" key="6">
    <source>
        <dbReference type="EMBL" id="MDL0433274.1"/>
    </source>
</evidence>
<feature type="transmembrane region" description="Helical" evidence="4">
    <location>
        <begin position="77"/>
        <end position="95"/>
    </location>
</feature>
<feature type="transmembrane region" description="Helical" evidence="4">
    <location>
        <begin position="377"/>
        <end position="396"/>
    </location>
</feature>
<protein>
    <submittedName>
        <fullName evidence="6">MFS transporter</fullName>
    </submittedName>
</protein>
<dbReference type="PROSITE" id="PS50850">
    <property type="entry name" value="MFS"/>
    <property type="match status" value="1"/>
</dbReference>
<organism evidence="6 7">
    <name type="scientific">Marinobacter azerbaijanicus</name>
    <dbReference type="NCBI Taxonomy" id="3050455"/>
    <lineage>
        <taxon>Bacteria</taxon>
        <taxon>Pseudomonadati</taxon>
        <taxon>Pseudomonadota</taxon>
        <taxon>Gammaproteobacteria</taxon>
        <taxon>Pseudomonadales</taxon>
        <taxon>Marinobacteraceae</taxon>
        <taxon>Marinobacter</taxon>
    </lineage>
</organism>
<accession>A0ABT7IJI3</accession>
<proteinExistence type="predicted"/>
<dbReference type="SUPFAM" id="SSF103473">
    <property type="entry name" value="MFS general substrate transporter"/>
    <property type="match status" value="1"/>
</dbReference>
<feature type="transmembrane region" description="Helical" evidence="4">
    <location>
        <begin position="12"/>
        <end position="31"/>
    </location>
</feature>
<dbReference type="PANTHER" id="PTHR23526:SF4">
    <property type="entry name" value="INTEGRAL MEMBRANE TRANSPORT PROTEIN"/>
    <property type="match status" value="1"/>
</dbReference>